<dbReference type="Proteomes" id="UP000824469">
    <property type="component" value="Unassembled WGS sequence"/>
</dbReference>
<comment type="caution">
    <text evidence="1">The sequence shown here is derived from an EMBL/GenBank/DDBJ whole genome shotgun (WGS) entry which is preliminary data.</text>
</comment>
<feature type="non-terminal residue" evidence="1">
    <location>
        <position position="1"/>
    </location>
</feature>
<keyword evidence="2" id="KW-1185">Reference proteome</keyword>
<dbReference type="AlphaFoldDB" id="A0AA38C408"/>
<proteinExistence type="predicted"/>
<gene>
    <name evidence="1" type="ORF">KI387_033350</name>
</gene>
<reference evidence="1 2" key="1">
    <citation type="journal article" date="2021" name="Nat. Plants">
        <title>The Taxus genome provides insights into paclitaxel biosynthesis.</title>
        <authorList>
            <person name="Xiong X."/>
            <person name="Gou J."/>
            <person name="Liao Q."/>
            <person name="Li Y."/>
            <person name="Zhou Q."/>
            <person name="Bi G."/>
            <person name="Li C."/>
            <person name="Du R."/>
            <person name="Wang X."/>
            <person name="Sun T."/>
            <person name="Guo L."/>
            <person name="Liang H."/>
            <person name="Lu P."/>
            <person name="Wu Y."/>
            <person name="Zhang Z."/>
            <person name="Ro D.K."/>
            <person name="Shang Y."/>
            <person name="Huang S."/>
            <person name="Yan J."/>
        </authorList>
    </citation>
    <scope>NUCLEOTIDE SEQUENCE [LARGE SCALE GENOMIC DNA]</scope>
    <source>
        <strain evidence="1">Ta-2019</strain>
    </source>
</reference>
<sequence>GFQAEAWLVSLSRCFKLFPCSSNIKSCATIHLLRNGAGVWWRTEEQKLYVDYETVTWELFEERFKNRYLSR</sequence>
<feature type="non-terminal residue" evidence="1">
    <location>
        <position position="71"/>
    </location>
</feature>
<evidence type="ECO:0000313" key="1">
    <source>
        <dbReference type="EMBL" id="KAH9289233.1"/>
    </source>
</evidence>
<name>A0AA38C408_TAXCH</name>
<accession>A0AA38C408</accession>
<organism evidence="1 2">
    <name type="scientific">Taxus chinensis</name>
    <name type="common">Chinese yew</name>
    <name type="synonym">Taxus wallichiana var. chinensis</name>
    <dbReference type="NCBI Taxonomy" id="29808"/>
    <lineage>
        <taxon>Eukaryota</taxon>
        <taxon>Viridiplantae</taxon>
        <taxon>Streptophyta</taxon>
        <taxon>Embryophyta</taxon>
        <taxon>Tracheophyta</taxon>
        <taxon>Spermatophyta</taxon>
        <taxon>Pinopsida</taxon>
        <taxon>Pinidae</taxon>
        <taxon>Conifers II</taxon>
        <taxon>Cupressales</taxon>
        <taxon>Taxaceae</taxon>
        <taxon>Taxus</taxon>
    </lineage>
</organism>
<protein>
    <recommendedName>
        <fullName evidence="3">Retrotransposon gag domain-containing protein</fullName>
    </recommendedName>
</protein>
<evidence type="ECO:0000313" key="2">
    <source>
        <dbReference type="Proteomes" id="UP000824469"/>
    </source>
</evidence>
<evidence type="ECO:0008006" key="3">
    <source>
        <dbReference type="Google" id="ProtNLM"/>
    </source>
</evidence>
<dbReference type="EMBL" id="JAHRHJ020003813">
    <property type="protein sequence ID" value="KAH9289233.1"/>
    <property type="molecule type" value="Genomic_DNA"/>
</dbReference>